<sequence>MSLDFNFSLEELEAAEAATANPYLSHTAHGLQLLARLIGHPAPEAVQDAQRAQLARLHTLIHQDFIALTARGSYPGEAQALRQLLALEDALENLALFPDLASKSVVGVGGGFSAGKSRFLNTLLGVDLLPESLEPTTAIPSFITRGAANIVALNSFNYRITLDRDALQAITHAFNDHYRDSLGEGFGFAHILKLLMLHQPRLPWGNLAFLDTPGYSKADAEGAAETDQGIALRQLTEADHVLWLLSAKNGSIRQDDLDFLRRLNHPQPIFFIVTQADLVGEARIGAILDSTRAAIKQAGIPCAGLLAWAAPLGSEHGERIAGDDVRAWLDQLDSQPKYTQHRRTCEQVLDGYIRHNQDSLAGSRKKLALLNTLLPLADQLPESERSTLQELIREQRRNQSVFKEQAEQFAALKEEALEVVGTIVGELAIDEPDCEALFQQALHYHNQEQYELAAEYFLHSAKLEYAAAQFNLGLYHAQGLGVTKSDEQASAWYRKAAEQGHVSAQFNLAVSYDTGSGVAQDIREAAKWYGLAAQQGHGGAQYNLAMYYIHGQGVSADRQKASEWLEKAAEQGLPEAQFQVLHVSANEGDQHSQHVLAKCYETGYGTDVDIAQAVTWYKAAAKAGHPEAQLKIAEHYLLGKFLTKNAAHAKSWLRKSAEQGNKRAQTLLEELEPTMFPKWLNMFNVR</sequence>
<feature type="domain" description="Dynamin N-terminal" evidence="1">
    <location>
        <begin position="106"/>
        <end position="273"/>
    </location>
</feature>
<dbReference type="SUPFAM" id="SSF81901">
    <property type="entry name" value="HCP-like"/>
    <property type="match status" value="2"/>
</dbReference>
<dbReference type="InterPro" id="IPR045063">
    <property type="entry name" value="Dynamin_N"/>
</dbReference>
<dbReference type="RefSeq" id="WP_102833233.1">
    <property type="nucleotide sequence ID" value="NZ_JAINWF010000023.1"/>
</dbReference>
<comment type="caution">
    <text evidence="2">The sequence shown here is derived from an EMBL/GenBank/DDBJ whole genome shotgun (WGS) entry which is preliminary data.</text>
</comment>
<dbReference type="InterPro" id="IPR027417">
    <property type="entry name" value="P-loop_NTPase"/>
</dbReference>
<dbReference type="Gene3D" id="1.25.40.10">
    <property type="entry name" value="Tetratricopeptide repeat domain"/>
    <property type="match status" value="2"/>
</dbReference>
<dbReference type="SUPFAM" id="SSF52540">
    <property type="entry name" value="P-loop containing nucleoside triphosphate hydrolases"/>
    <property type="match status" value="1"/>
</dbReference>
<dbReference type="PANTHER" id="PTHR45011">
    <property type="entry name" value="DAP3-BINDING CELL DEATH ENHANCER 1"/>
    <property type="match status" value="1"/>
</dbReference>
<protein>
    <submittedName>
        <fullName evidence="2">Dynamin family protein</fullName>
    </submittedName>
</protein>
<accession>A0A9X1SQX7</accession>
<dbReference type="InterPro" id="IPR052748">
    <property type="entry name" value="ISR_Activator"/>
</dbReference>
<dbReference type="AlphaFoldDB" id="A0A9X1SQX7"/>
<dbReference type="PANTHER" id="PTHR45011:SF1">
    <property type="entry name" value="DAP3-BINDING CELL DEATH ENHANCER 1"/>
    <property type="match status" value="1"/>
</dbReference>
<evidence type="ECO:0000313" key="2">
    <source>
        <dbReference type="EMBL" id="MCD1610567.1"/>
    </source>
</evidence>
<dbReference type="Pfam" id="PF00350">
    <property type="entry name" value="Dynamin_N"/>
    <property type="match status" value="1"/>
</dbReference>
<evidence type="ECO:0000313" key="3">
    <source>
        <dbReference type="Proteomes" id="UP001138989"/>
    </source>
</evidence>
<reference evidence="2" key="1">
    <citation type="submission" date="2021-08" db="EMBL/GenBank/DDBJ databases">
        <title>Isolation and characterization of neutrophilic mixotrophic iron-oxidizing bacteria from deep-sea hydrothermal vents.</title>
        <authorList>
            <person name="He Y."/>
        </authorList>
    </citation>
    <scope>NUCLEOTIDE SEQUENCE</scope>
    <source>
        <strain evidence="2">IOP_13</strain>
    </source>
</reference>
<dbReference type="Gene3D" id="3.40.50.300">
    <property type="entry name" value="P-loop containing nucleotide triphosphate hydrolases"/>
    <property type="match status" value="1"/>
</dbReference>
<gene>
    <name evidence="2" type="ORF">K7H17_22240</name>
</gene>
<evidence type="ECO:0000259" key="1">
    <source>
        <dbReference type="Pfam" id="PF00350"/>
    </source>
</evidence>
<proteinExistence type="predicted"/>
<dbReference type="Pfam" id="PF08238">
    <property type="entry name" value="Sel1"/>
    <property type="match status" value="5"/>
</dbReference>
<dbReference type="EMBL" id="JAINWF010000023">
    <property type="protein sequence ID" value="MCD1610567.1"/>
    <property type="molecule type" value="Genomic_DNA"/>
</dbReference>
<keyword evidence="3" id="KW-1185">Reference proteome</keyword>
<name>A0A9X1SQX7_9GAMM</name>
<dbReference type="SMART" id="SM00671">
    <property type="entry name" value="SEL1"/>
    <property type="match status" value="6"/>
</dbReference>
<organism evidence="2 3">
    <name type="scientific">Stutzerimonas kunmingensis</name>
    <dbReference type="NCBI Taxonomy" id="1211807"/>
    <lineage>
        <taxon>Bacteria</taxon>
        <taxon>Pseudomonadati</taxon>
        <taxon>Pseudomonadota</taxon>
        <taxon>Gammaproteobacteria</taxon>
        <taxon>Pseudomonadales</taxon>
        <taxon>Pseudomonadaceae</taxon>
        <taxon>Stutzerimonas</taxon>
    </lineage>
</organism>
<dbReference type="InterPro" id="IPR006597">
    <property type="entry name" value="Sel1-like"/>
</dbReference>
<dbReference type="InterPro" id="IPR011990">
    <property type="entry name" value="TPR-like_helical_dom_sf"/>
</dbReference>
<dbReference type="Proteomes" id="UP001138989">
    <property type="component" value="Unassembled WGS sequence"/>
</dbReference>